<feature type="region of interest" description="Disordered" evidence="1">
    <location>
        <begin position="1"/>
        <end position="35"/>
    </location>
</feature>
<evidence type="ECO:0000313" key="3">
    <source>
        <dbReference type="Proteomes" id="UP001151760"/>
    </source>
</evidence>
<evidence type="ECO:0000256" key="1">
    <source>
        <dbReference type="SAM" id="MobiDB-lite"/>
    </source>
</evidence>
<accession>A0ABQ5J2R4</accession>
<keyword evidence="3" id="KW-1185">Reference proteome</keyword>
<sequence length="160" mass="18101">MPFIPGNRVQTKSAGRKSLSHPPPRPISTSFPAKLPDRKHMSTKNFDDYKINMLNCSTNETTRDKYDTYGHGYYYEQIQEAEGITMNKVAMIDFRNKQVVTCFHGHVTVAGGIVFKMEDCSWLYGVHEETAGVINMGLMMVRLMFIDCGSDIDSCSDEDV</sequence>
<gene>
    <name evidence="2" type="ORF">Tco_1123219</name>
</gene>
<evidence type="ECO:0000313" key="2">
    <source>
        <dbReference type="EMBL" id="GJU06789.1"/>
    </source>
</evidence>
<protein>
    <submittedName>
        <fullName evidence="2">Uncharacterized protein</fullName>
    </submittedName>
</protein>
<reference evidence="2" key="1">
    <citation type="journal article" date="2022" name="Int. J. Mol. Sci.">
        <title>Draft Genome of Tanacetum Coccineum: Genomic Comparison of Closely Related Tanacetum-Family Plants.</title>
        <authorList>
            <person name="Yamashiro T."/>
            <person name="Shiraishi A."/>
            <person name="Nakayama K."/>
            <person name="Satake H."/>
        </authorList>
    </citation>
    <scope>NUCLEOTIDE SEQUENCE</scope>
</reference>
<name>A0ABQ5J2R4_9ASTR</name>
<organism evidence="2 3">
    <name type="scientific">Tanacetum coccineum</name>
    <dbReference type="NCBI Taxonomy" id="301880"/>
    <lineage>
        <taxon>Eukaryota</taxon>
        <taxon>Viridiplantae</taxon>
        <taxon>Streptophyta</taxon>
        <taxon>Embryophyta</taxon>
        <taxon>Tracheophyta</taxon>
        <taxon>Spermatophyta</taxon>
        <taxon>Magnoliopsida</taxon>
        <taxon>eudicotyledons</taxon>
        <taxon>Gunneridae</taxon>
        <taxon>Pentapetalae</taxon>
        <taxon>asterids</taxon>
        <taxon>campanulids</taxon>
        <taxon>Asterales</taxon>
        <taxon>Asteraceae</taxon>
        <taxon>Asteroideae</taxon>
        <taxon>Anthemideae</taxon>
        <taxon>Anthemidinae</taxon>
        <taxon>Tanacetum</taxon>
    </lineage>
</organism>
<comment type="caution">
    <text evidence="2">The sequence shown here is derived from an EMBL/GenBank/DDBJ whole genome shotgun (WGS) entry which is preliminary data.</text>
</comment>
<reference evidence="2" key="2">
    <citation type="submission" date="2022-01" db="EMBL/GenBank/DDBJ databases">
        <authorList>
            <person name="Yamashiro T."/>
            <person name="Shiraishi A."/>
            <person name="Satake H."/>
            <person name="Nakayama K."/>
        </authorList>
    </citation>
    <scope>NUCLEOTIDE SEQUENCE</scope>
</reference>
<dbReference type="EMBL" id="BQNB010021475">
    <property type="protein sequence ID" value="GJU06789.1"/>
    <property type="molecule type" value="Genomic_DNA"/>
</dbReference>
<dbReference type="Proteomes" id="UP001151760">
    <property type="component" value="Unassembled WGS sequence"/>
</dbReference>
<proteinExistence type="predicted"/>